<dbReference type="SUPFAM" id="SSF51735">
    <property type="entry name" value="NAD(P)-binding Rossmann-fold domains"/>
    <property type="match status" value="1"/>
</dbReference>
<comment type="caution">
    <text evidence="1">The sequence shown here is derived from an EMBL/GenBank/DDBJ whole genome shotgun (WGS) entry which is preliminary data.</text>
</comment>
<organism evidence="1">
    <name type="scientific">marine sediment metagenome</name>
    <dbReference type="NCBI Taxonomy" id="412755"/>
    <lineage>
        <taxon>unclassified sequences</taxon>
        <taxon>metagenomes</taxon>
        <taxon>ecological metagenomes</taxon>
    </lineage>
</organism>
<dbReference type="Pfam" id="PF00106">
    <property type="entry name" value="adh_short"/>
    <property type="match status" value="1"/>
</dbReference>
<sequence length="78" mass="8276">EVLSRRRKNINGLATSIRNIGSMFYVGGRRGIGKAIALAFAEAGADVAVCDVVVEGSEMEAVVEEIKKLGRRSLAVQA</sequence>
<name>X1UPU0_9ZZZZ</name>
<feature type="non-terminal residue" evidence="1">
    <location>
        <position position="1"/>
    </location>
</feature>
<evidence type="ECO:0008006" key="2">
    <source>
        <dbReference type="Google" id="ProtNLM"/>
    </source>
</evidence>
<dbReference type="AlphaFoldDB" id="X1UPU0"/>
<dbReference type="EMBL" id="BARW01041996">
    <property type="protein sequence ID" value="GAJ19494.1"/>
    <property type="molecule type" value="Genomic_DNA"/>
</dbReference>
<gene>
    <name evidence="1" type="ORF">S12H4_62529</name>
</gene>
<dbReference type="InterPro" id="IPR002347">
    <property type="entry name" value="SDR_fam"/>
</dbReference>
<feature type="non-terminal residue" evidence="1">
    <location>
        <position position="78"/>
    </location>
</feature>
<accession>X1UPU0</accession>
<evidence type="ECO:0000313" key="1">
    <source>
        <dbReference type="EMBL" id="GAJ19494.1"/>
    </source>
</evidence>
<dbReference type="InterPro" id="IPR036291">
    <property type="entry name" value="NAD(P)-bd_dom_sf"/>
</dbReference>
<protein>
    <recommendedName>
        <fullName evidence="2">SDR family NAD(P)-dependent oxidoreductase</fullName>
    </recommendedName>
</protein>
<dbReference type="Gene3D" id="3.40.50.720">
    <property type="entry name" value="NAD(P)-binding Rossmann-like Domain"/>
    <property type="match status" value="1"/>
</dbReference>
<proteinExistence type="predicted"/>
<reference evidence="1" key="1">
    <citation type="journal article" date="2014" name="Front. Microbiol.">
        <title>High frequency of phylogenetically diverse reductive dehalogenase-homologous genes in deep subseafloor sedimentary metagenomes.</title>
        <authorList>
            <person name="Kawai M."/>
            <person name="Futagami T."/>
            <person name="Toyoda A."/>
            <person name="Takaki Y."/>
            <person name="Nishi S."/>
            <person name="Hori S."/>
            <person name="Arai W."/>
            <person name="Tsubouchi T."/>
            <person name="Morono Y."/>
            <person name="Uchiyama I."/>
            <person name="Ito T."/>
            <person name="Fujiyama A."/>
            <person name="Inagaki F."/>
            <person name="Takami H."/>
        </authorList>
    </citation>
    <scope>NUCLEOTIDE SEQUENCE</scope>
    <source>
        <strain evidence="1">Expedition CK06-06</strain>
    </source>
</reference>